<dbReference type="PANTHER" id="PTHR34501:SF9">
    <property type="entry name" value="MAJOR OUTER MEMBRANE PROTEIN P.IA"/>
    <property type="match status" value="1"/>
</dbReference>
<evidence type="ECO:0000256" key="9">
    <source>
        <dbReference type="ARBA" id="ARBA00023136"/>
    </source>
</evidence>
<evidence type="ECO:0000256" key="2">
    <source>
        <dbReference type="ARBA" id="ARBA00011233"/>
    </source>
</evidence>
<dbReference type="InterPro" id="IPR050298">
    <property type="entry name" value="Gram-neg_bact_OMP"/>
</dbReference>
<keyword evidence="14" id="KW-1185">Reference proteome</keyword>
<reference evidence="13 14" key="1">
    <citation type="submission" date="2016-10" db="EMBL/GenBank/DDBJ databases">
        <authorList>
            <person name="de Groot N.N."/>
        </authorList>
    </citation>
    <scope>NUCLEOTIDE SEQUENCE [LARGE SCALE GENOMIC DNA]</scope>
    <source>
        <strain evidence="13 14">ATCC 43154</strain>
    </source>
</reference>
<keyword evidence="7" id="KW-0406">Ion transport</keyword>
<evidence type="ECO:0000313" key="13">
    <source>
        <dbReference type="EMBL" id="SFM00064.1"/>
    </source>
</evidence>
<evidence type="ECO:0000259" key="12">
    <source>
        <dbReference type="Pfam" id="PF13609"/>
    </source>
</evidence>
<evidence type="ECO:0000256" key="5">
    <source>
        <dbReference type="ARBA" id="ARBA00022692"/>
    </source>
</evidence>
<dbReference type="AlphaFoldDB" id="A0A1I4MA16"/>
<feature type="signal peptide" evidence="11">
    <location>
        <begin position="1"/>
        <end position="23"/>
    </location>
</feature>
<name>A0A1I4MA16_9BURK</name>
<dbReference type="InterPro" id="IPR033900">
    <property type="entry name" value="Gram_neg_porin_domain"/>
</dbReference>
<keyword evidence="5" id="KW-0812">Transmembrane</keyword>
<dbReference type="Gene3D" id="2.40.160.10">
    <property type="entry name" value="Porin"/>
    <property type="match status" value="1"/>
</dbReference>
<keyword evidence="3" id="KW-0813">Transport</keyword>
<proteinExistence type="predicted"/>
<dbReference type="GO" id="GO:0006811">
    <property type="term" value="P:monoatomic ion transport"/>
    <property type="evidence" value="ECO:0007669"/>
    <property type="project" value="UniProtKB-KW"/>
</dbReference>
<dbReference type="EMBL" id="FOTW01000010">
    <property type="protein sequence ID" value="SFM00064.1"/>
    <property type="molecule type" value="Genomic_DNA"/>
</dbReference>
<dbReference type="SUPFAM" id="SSF56935">
    <property type="entry name" value="Porins"/>
    <property type="match status" value="1"/>
</dbReference>
<gene>
    <name evidence="13" type="ORF">SAMN02982985_02353</name>
</gene>
<feature type="domain" description="Porin" evidence="12">
    <location>
        <begin position="10"/>
        <end position="312"/>
    </location>
</feature>
<feature type="chain" id="PRO_5011722296" evidence="11">
    <location>
        <begin position="24"/>
        <end position="334"/>
    </location>
</feature>
<dbReference type="GO" id="GO:0009279">
    <property type="term" value="C:cell outer membrane"/>
    <property type="evidence" value="ECO:0007669"/>
    <property type="project" value="UniProtKB-SubCell"/>
</dbReference>
<dbReference type="Proteomes" id="UP000199470">
    <property type="component" value="Unassembled WGS sequence"/>
</dbReference>
<evidence type="ECO:0000256" key="7">
    <source>
        <dbReference type="ARBA" id="ARBA00023065"/>
    </source>
</evidence>
<keyword evidence="8" id="KW-0626">Porin</keyword>
<keyword evidence="9" id="KW-0472">Membrane</keyword>
<organism evidence="13 14">
    <name type="scientific">Rugamonas rubra</name>
    <dbReference type="NCBI Taxonomy" id="758825"/>
    <lineage>
        <taxon>Bacteria</taxon>
        <taxon>Pseudomonadati</taxon>
        <taxon>Pseudomonadota</taxon>
        <taxon>Betaproteobacteria</taxon>
        <taxon>Burkholderiales</taxon>
        <taxon>Oxalobacteraceae</taxon>
        <taxon>Telluria group</taxon>
        <taxon>Rugamonas</taxon>
    </lineage>
</organism>
<evidence type="ECO:0000256" key="8">
    <source>
        <dbReference type="ARBA" id="ARBA00023114"/>
    </source>
</evidence>
<dbReference type="STRING" id="758825.SAMN02982985_02353"/>
<sequence length="334" mass="35171">MKKHILALAATTIMAALAGAAQAQSGVTIYGSIDGGLRHQTNVNAAGDSKLSVGSNGQYYPNRLGFIGSEDLGDGMKVHFKLESGFNTGTGALDNAGGRLFNRSSWVGVSGKWGQINFGHQYTIAFFTANDYDPFNYKYAYIIPVSAATAGGRYDNNIQYTGSFGAYKVRAEYAPGEKAGNAGTNTAKAVGLAYAQGPLNWGGAYSSRDVEGFADRHYTVGAAYKFGAARVAAGYMADKLATASGADNTTKNAWGGVSFDVAPQTVISAAYYQTKTSVARIAGARKLFMVGAVHYLSKRTNLYADIDYAKLSGSSRIGSQTSQTGVSMGIDHLF</sequence>
<evidence type="ECO:0000256" key="10">
    <source>
        <dbReference type="ARBA" id="ARBA00023237"/>
    </source>
</evidence>
<dbReference type="PANTHER" id="PTHR34501">
    <property type="entry name" value="PROTEIN YDDL-RELATED"/>
    <property type="match status" value="1"/>
</dbReference>
<keyword evidence="6 11" id="KW-0732">Signal</keyword>
<comment type="subcellular location">
    <subcellularLocation>
        <location evidence="1">Cell outer membrane</location>
        <topology evidence="1">Multi-pass membrane protein</topology>
    </subcellularLocation>
</comment>
<evidence type="ECO:0000256" key="3">
    <source>
        <dbReference type="ARBA" id="ARBA00022448"/>
    </source>
</evidence>
<dbReference type="GO" id="GO:0015288">
    <property type="term" value="F:porin activity"/>
    <property type="evidence" value="ECO:0007669"/>
    <property type="project" value="UniProtKB-KW"/>
</dbReference>
<protein>
    <submittedName>
        <fullName evidence="13">Outer membrane protein (Porin)</fullName>
    </submittedName>
</protein>
<evidence type="ECO:0000256" key="4">
    <source>
        <dbReference type="ARBA" id="ARBA00022452"/>
    </source>
</evidence>
<evidence type="ECO:0000256" key="11">
    <source>
        <dbReference type="SAM" id="SignalP"/>
    </source>
</evidence>
<accession>A0A1I4MA16</accession>
<dbReference type="CDD" id="cd00342">
    <property type="entry name" value="gram_neg_porins"/>
    <property type="match status" value="1"/>
</dbReference>
<evidence type="ECO:0000256" key="1">
    <source>
        <dbReference type="ARBA" id="ARBA00004571"/>
    </source>
</evidence>
<keyword evidence="10" id="KW-0998">Cell outer membrane</keyword>
<dbReference type="OrthoDB" id="8952625at2"/>
<keyword evidence="4" id="KW-1134">Transmembrane beta strand</keyword>
<dbReference type="GO" id="GO:0046930">
    <property type="term" value="C:pore complex"/>
    <property type="evidence" value="ECO:0007669"/>
    <property type="project" value="UniProtKB-KW"/>
</dbReference>
<dbReference type="Pfam" id="PF13609">
    <property type="entry name" value="Porin_4"/>
    <property type="match status" value="1"/>
</dbReference>
<dbReference type="InterPro" id="IPR023614">
    <property type="entry name" value="Porin_dom_sf"/>
</dbReference>
<evidence type="ECO:0000313" key="14">
    <source>
        <dbReference type="Proteomes" id="UP000199470"/>
    </source>
</evidence>
<dbReference type="RefSeq" id="WP_093387684.1">
    <property type="nucleotide sequence ID" value="NZ_FOTW01000010.1"/>
</dbReference>
<evidence type="ECO:0000256" key="6">
    <source>
        <dbReference type="ARBA" id="ARBA00022729"/>
    </source>
</evidence>
<comment type="subunit">
    <text evidence="2">Homotrimer.</text>
</comment>